<feature type="region of interest" description="Disordered" evidence="1">
    <location>
        <begin position="212"/>
        <end position="270"/>
    </location>
</feature>
<feature type="transmembrane region" description="Helical" evidence="2">
    <location>
        <begin position="574"/>
        <end position="596"/>
    </location>
</feature>
<dbReference type="Proteomes" id="UP001152320">
    <property type="component" value="Chromosome 23"/>
</dbReference>
<keyword evidence="2" id="KW-0812">Transmembrane</keyword>
<reference evidence="3" key="1">
    <citation type="submission" date="2021-10" db="EMBL/GenBank/DDBJ databases">
        <title>Tropical sea cucumber genome reveals ecological adaptation and Cuvierian tubules defense mechanism.</title>
        <authorList>
            <person name="Chen T."/>
        </authorList>
    </citation>
    <scope>NUCLEOTIDE SEQUENCE</scope>
    <source>
        <strain evidence="3">Nanhai2018</strain>
        <tissue evidence="3">Muscle</tissue>
    </source>
</reference>
<comment type="caution">
    <text evidence="3">The sequence shown here is derived from an EMBL/GenBank/DDBJ whole genome shotgun (WGS) entry which is preliminary data.</text>
</comment>
<feature type="compositionally biased region" description="Polar residues" evidence="1">
    <location>
        <begin position="335"/>
        <end position="355"/>
    </location>
</feature>
<organism evidence="3 4">
    <name type="scientific">Holothuria leucospilota</name>
    <name type="common">Black long sea cucumber</name>
    <name type="synonym">Mertensiothuria leucospilota</name>
    <dbReference type="NCBI Taxonomy" id="206669"/>
    <lineage>
        <taxon>Eukaryota</taxon>
        <taxon>Metazoa</taxon>
        <taxon>Echinodermata</taxon>
        <taxon>Eleutherozoa</taxon>
        <taxon>Echinozoa</taxon>
        <taxon>Holothuroidea</taxon>
        <taxon>Aspidochirotacea</taxon>
        <taxon>Aspidochirotida</taxon>
        <taxon>Holothuriidae</taxon>
        <taxon>Holothuria</taxon>
    </lineage>
</organism>
<gene>
    <name evidence="3" type="ORF">HOLleu_41863</name>
</gene>
<dbReference type="EMBL" id="JAIZAY010000023">
    <property type="protein sequence ID" value="KAJ8020028.1"/>
    <property type="molecule type" value="Genomic_DNA"/>
</dbReference>
<feature type="region of interest" description="Disordered" evidence="1">
    <location>
        <begin position="95"/>
        <end position="136"/>
    </location>
</feature>
<evidence type="ECO:0000256" key="1">
    <source>
        <dbReference type="SAM" id="MobiDB-lite"/>
    </source>
</evidence>
<keyword evidence="4" id="KW-1185">Reference proteome</keyword>
<proteinExistence type="predicted"/>
<accession>A0A9Q1BC36</accession>
<feature type="compositionally biased region" description="Polar residues" evidence="1">
    <location>
        <begin position="95"/>
        <end position="108"/>
    </location>
</feature>
<feature type="region of interest" description="Disordered" evidence="1">
    <location>
        <begin position="42"/>
        <end position="64"/>
    </location>
</feature>
<protein>
    <submittedName>
        <fullName evidence="3">Mucin-3A</fullName>
    </submittedName>
</protein>
<sequence>MSELCNSRSCAIVVLIVGGYLITLPGSATATSTIQFTTGISSTTSATHTDLSTSMPPKDTTENGEIPTQETVFSTTKSVATTNVIDSSSTLETITKSPTTDIVSSTETPGGYSTAKLPQQTSSRTFPGDIPSATPFEESTEHLTTFSTADMSAASTESLTSLQGSTSSPMGNQTSSTEIPSTSPYTPFDQNTYISTEMVTSQTHFTPEVETFSNAPDSSTTSSTKNATTAISTSITSSTTKVTDTSGSSTSMDMTTMTKGGTSRSTSPTFVTSTAIQTPVSLISEDLTTTMAERGTTSSYTSPKATPFVMSTTSQTSLSSKSFNTPEDLTAITTEFGTTAGPTSRMTTASQSVPDRSTNTSPNPTTSPSYPPRTLANIESDEAEKKIQIEIEVSEVSSEGCVPDNKKSCENFTDTVIVEFQKFYQEIHGFIKVEVINLRSGSIIVVHEVSYKYNEMEPEDKGLTAQQVYDKTVRSGVQEGMLGVLTVVNCKGCKEPQDLTNLCNFKDSVDCGVYVAQCIQGYVYCVSPCHDNSFCSSRGDCYQDEGEAAKCSCHSVDNGFYYGDNCEHYFNQTVTIVCIAVAGGFIFGIAVACSVTRCRRKKRLGRYRQYYMDDMGEEGYLCRNESYAVDGALEGEEDLIDFTSDDDPKLEFTFNSSLTAHTD</sequence>
<name>A0A9Q1BC36_HOLLE</name>
<evidence type="ECO:0000313" key="4">
    <source>
        <dbReference type="Proteomes" id="UP001152320"/>
    </source>
</evidence>
<feature type="compositionally biased region" description="Polar residues" evidence="1">
    <location>
        <begin position="42"/>
        <end position="55"/>
    </location>
</feature>
<evidence type="ECO:0000313" key="3">
    <source>
        <dbReference type="EMBL" id="KAJ8020028.1"/>
    </source>
</evidence>
<feature type="compositionally biased region" description="Low complexity" evidence="1">
    <location>
        <begin position="217"/>
        <end position="263"/>
    </location>
</feature>
<keyword evidence="2" id="KW-0472">Membrane</keyword>
<feature type="region of interest" description="Disordered" evidence="1">
    <location>
        <begin position="151"/>
        <end position="186"/>
    </location>
</feature>
<feature type="compositionally biased region" description="Polar residues" evidence="1">
    <location>
        <begin position="116"/>
        <end position="125"/>
    </location>
</feature>
<feature type="region of interest" description="Disordered" evidence="1">
    <location>
        <begin position="335"/>
        <end position="375"/>
    </location>
</feature>
<feature type="compositionally biased region" description="Low complexity" evidence="1">
    <location>
        <begin position="356"/>
        <end position="374"/>
    </location>
</feature>
<keyword evidence="2" id="KW-1133">Transmembrane helix</keyword>
<dbReference type="OrthoDB" id="9219655at2759"/>
<evidence type="ECO:0000256" key="2">
    <source>
        <dbReference type="SAM" id="Phobius"/>
    </source>
</evidence>
<dbReference type="AlphaFoldDB" id="A0A9Q1BC36"/>